<dbReference type="PANTHER" id="PTHR43065">
    <property type="entry name" value="SENSOR HISTIDINE KINASE"/>
    <property type="match status" value="1"/>
</dbReference>
<dbReference type="OrthoDB" id="9769169at2"/>
<accession>B3E9E3</accession>
<evidence type="ECO:0000256" key="5">
    <source>
        <dbReference type="SAM" id="Phobius"/>
    </source>
</evidence>
<keyword evidence="5" id="KW-0472">Membrane</keyword>
<dbReference type="InterPro" id="IPR004358">
    <property type="entry name" value="Sig_transdc_His_kin-like_C"/>
</dbReference>
<keyword evidence="4" id="KW-0175">Coiled coil</keyword>
<gene>
    <name evidence="7" type="ordered locus">Glov_0071</name>
</gene>
<dbReference type="InterPro" id="IPR003594">
    <property type="entry name" value="HATPase_dom"/>
</dbReference>
<dbReference type="Proteomes" id="UP000002420">
    <property type="component" value="Chromosome"/>
</dbReference>
<dbReference type="Gene3D" id="1.10.287.130">
    <property type="match status" value="1"/>
</dbReference>
<evidence type="ECO:0000313" key="8">
    <source>
        <dbReference type="Proteomes" id="UP000002420"/>
    </source>
</evidence>
<dbReference type="STRING" id="398767.Glov_0071"/>
<sequence length="392" mass="43628">MFNYNDQLILSITIRVIALLWSIVLVIRIRSWKMGLLTLMIMLMSFQQSMRFFGIKSEVPGFIVSILVLLVVIFVGRLILHQKSDQLKLKEINEGLEQRVQERTSELNDRNAEVQRAYDDLKLAQTQLLQQDKMASVGQLAAGVAHEINNPIGFIISNLASLGKYVEKLSAYLDADERLLNGCDPATRALLARERQTYKIDRIRQDLPDLLAETSEGAQRVRKIVQDLKSFSRVDGGEFAAADIHEGLESTLSIAANELKYKTNVIRDYGQLPPVWCNLGQLNQVFLNILVNAAHAIAEQGEIRLTTREEDGLVRISISDTGCGIAPEHLQRIFDPFFTTKEVGTGTGLGLAIAYDIVVNKHGGRIDVQSEVGVGTTFTILLPLAKEAEGEN</sequence>
<dbReference type="SMART" id="SM00387">
    <property type="entry name" value="HATPase_c"/>
    <property type="match status" value="1"/>
</dbReference>
<dbReference type="Pfam" id="PF02518">
    <property type="entry name" value="HATPase_c"/>
    <property type="match status" value="1"/>
</dbReference>
<dbReference type="InterPro" id="IPR003661">
    <property type="entry name" value="HisK_dim/P_dom"/>
</dbReference>
<dbReference type="EC" id="2.7.13.3" evidence="2"/>
<dbReference type="CDD" id="cd00082">
    <property type="entry name" value="HisKA"/>
    <property type="match status" value="1"/>
</dbReference>
<protein>
    <recommendedName>
        <fullName evidence="2">histidine kinase</fullName>
        <ecNumber evidence="2">2.7.13.3</ecNumber>
    </recommendedName>
</protein>
<evidence type="ECO:0000256" key="4">
    <source>
        <dbReference type="SAM" id="Coils"/>
    </source>
</evidence>
<evidence type="ECO:0000256" key="2">
    <source>
        <dbReference type="ARBA" id="ARBA00012438"/>
    </source>
</evidence>
<dbReference type="eggNOG" id="COG4191">
    <property type="taxonomic scope" value="Bacteria"/>
</dbReference>
<proteinExistence type="predicted"/>
<evidence type="ECO:0000313" key="7">
    <source>
        <dbReference type="EMBL" id="ACD93809.1"/>
    </source>
</evidence>
<evidence type="ECO:0000256" key="1">
    <source>
        <dbReference type="ARBA" id="ARBA00000085"/>
    </source>
</evidence>
<feature type="domain" description="Histidine kinase" evidence="6">
    <location>
        <begin position="143"/>
        <end position="386"/>
    </location>
</feature>
<keyword evidence="3" id="KW-0597">Phosphoprotein</keyword>
<dbReference type="PROSITE" id="PS50109">
    <property type="entry name" value="HIS_KIN"/>
    <property type="match status" value="1"/>
</dbReference>
<keyword evidence="7" id="KW-0808">Transferase</keyword>
<dbReference type="SMART" id="SM00388">
    <property type="entry name" value="HisKA"/>
    <property type="match status" value="1"/>
</dbReference>
<dbReference type="EMBL" id="CP001089">
    <property type="protein sequence ID" value="ACD93809.1"/>
    <property type="molecule type" value="Genomic_DNA"/>
</dbReference>
<reference evidence="7 8" key="1">
    <citation type="submission" date="2008-05" db="EMBL/GenBank/DDBJ databases">
        <title>Complete sequence of chromosome of Geobacter lovleyi SZ.</title>
        <authorList>
            <consortium name="US DOE Joint Genome Institute"/>
            <person name="Lucas S."/>
            <person name="Copeland A."/>
            <person name="Lapidus A."/>
            <person name="Glavina del Rio T."/>
            <person name="Dalin E."/>
            <person name="Tice H."/>
            <person name="Bruce D."/>
            <person name="Goodwin L."/>
            <person name="Pitluck S."/>
            <person name="Chertkov O."/>
            <person name="Meincke L."/>
            <person name="Brettin T."/>
            <person name="Detter J.C."/>
            <person name="Han C."/>
            <person name="Tapia R."/>
            <person name="Kuske C.R."/>
            <person name="Schmutz J."/>
            <person name="Larimer F."/>
            <person name="Land M."/>
            <person name="Hauser L."/>
            <person name="Kyrpides N."/>
            <person name="Mikhailova N."/>
            <person name="Sung Y."/>
            <person name="Fletcher K.E."/>
            <person name="Ritalahti K.M."/>
            <person name="Loeffler F.E."/>
            <person name="Richardson P."/>
        </authorList>
    </citation>
    <scope>NUCLEOTIDE SEQUENCE [LARGE SCALE GENOMIC DNA]</scope>
    <source>
        <strain evidence="8">ATCC BAA-1151 / DSM 17278 / SZ</strain>
    </source>
</reference>
<dbReference type="PRINTS" id="PR00344">
    <property type="entry name" value="BCTRLSENSOR"/>
</dbReference>
<dbReference type="HOGENOM" id="CLU_000445_114_39_7"/>
<dbReference type="SUPFAM" id="SSF55874">
    <property type="entry name" value="ATPase domain of HSP90 chaperone/DNA topoisomerase II/histidine kinase"/>
    <property type="match status" value="1"/>
</dbReference>
<dbReference type="RefSeq" id="WP_012468168.1">
    <property type="nucleotide sequence ID" value="NC_010814.1"/>
</dbReference>
<dbReference type="InterPro" id="IPR036890">
    <property type="entry name" value="HATPase_C_sf"/>
</dbReference>
<evidence type="ECO:0000256" key="3">
    <source>
        <dbReference type="ARBA" id="ARBA00022553"/>
    </source>
</evidence>
<dbReference type="InterPro" id="IPR036097">
    <property type="entry name" value="HisK_dim/P_sf"/>
</dbReference>
<feature type="coiled-coil region" evidence="4">
    <location>
        <begin position="93"/>
        <end position="124"/>
    </location>
</feature>
<dbReference type="Gene3D" id="3.30.565.10">
    <property type="entry name" value="Histidine kinase-like ATPase, C-terminal domain"/>
    <property type="match status" value="1"/>
</dbReference>
<feature type="transmembrane region" description="Helical" evidence="5">
    <location>
        <begin position="59"/>
        <end position="80"/>
    </location>
</feature>
<name>B3E9E3_TRIL1</name>
<comment type="catalytic activity">
    <reaction evidence="1">
        <text>ATP + protein L-histidine = ADP + protein N-phospho-L-histidine.</text>
        <dbReference type="EC" id="2.7.13.3"/>
    </reaction>
</comment>
<keyword evidence="8" id="KW-1185">Reference proteome</keyword>
<dbReference type="PANTHER" id="PTHR43065:SF50">
    <property type="entry name" value="HISTIDINE KINASE"/>
    <property type="match status" value="1"/>
</dbReference>
<keyword evidence="5" id="KW-1133">Transmembrane helix</keyword>
<organism evidence="7 8">
    <name type="scientific">Trichlorobacter lovleyi (strain ATCC BAA-1151 / DSM 17278 / SZ)</name>
    <name type="common">Geobacter lovleyi</name>
    <dbReference type="NCBI Taxonomy" id="398767"/>
    <lineage>
        <taxon>Bacteria</taxon>
        <taxon>Pseudomonadati</taxon>
        <taxon>Thermodesulfobacteriota</taxon>
        <taxon>Desulfuromonadia</taxon>
        <taxon>Geobacterales</taxon>
        <taxon>Geobacteraceae</taxon>
        <taxon>Trichlorobacter</taxon>
    </lineage>
</organism>
<feature type="transmembrane region" description="Helical" evidence="5">
    <location>
        <begin position="6"/>
        <end position="27"/>
    </location>
</feature>
<keyword evidence="5" id="KW-0812">Transmembrane</keyword>
<dbReference type="KEGG" id="glo:Glov_0071"/>
<keyword evidence="7" id="KW-0418">Kinase</keyword>
<dbReference type="SUPFAM" id="SSF47384">
    <property type="entry name" value="Homodimeric domain of signal transducing histidine kinase"/>
    <property type="match status" value="1"/>
</dbReference>
<evidence type="ECO:0000259" key="6">
    <source>
        <dbReference type="PROSITE" id="PS50109"/>
    </source>
</evidence>
<dbReference type="GO" id="GO:0000155">
    <property type="term" value="F:phosphorelay sensor kinase activity"/>
    <property type="evidence" value="ECO:0007669"/>
    <property type="project" value="InterPro"/>
</dbReference>
<dbReference type="AlphaFoldDB" id="B3E9E3"/>
<dbReference type="InterPro" id="IPR005467">
    <property type="entry name" value="His_kinase_dom"/>
</dbReference>